<comment type="caution">
    <text evidence="2">The sequence shown here is derived from an EMBL/GenBank/DDBJ whole genome shotgun (WGS) entry which is preliminary data.</text>
</comment>
<sequence>MEDFPLEVTGRWLDDVTEDVRAVVRGTGVGDWIEWSLGTFAFPRIFAVIFESRAGAVVFEATDMEALGSHSVTGRRPDGGSSELTTAEEIADYLGVEIEVALALRDDVPAAVSRGLERLVAESGRRTLVETSSGKLVPAVPTLDGAAVDGFEASRVGRIGLGRESYTTHYDETCALWADRADGGRSRLEPVGPGSGLYILPGTEEVGYAVRQAALTAWSATQSSLGRPVSAADDGPSWPPVGLFQVGPSGRTVTYSTEGTVADEGWTVEVEVNGTAPFAPRRVDLYRDGQLYARGVSVEAARHLVEARFVQRFSESLMNMAPGAVGEELLERTRKVVETAGALSTRVLVRDGSPCVAVGRAGEGRLIRLVDAGLVELSMPSGRVSWVSEQEAVRRPPSPEDRAVMDEVAVQRAVRGRMPRLAGGAMQLGPSPVVASFPAHPERGGRRVEPAL</sequence>
<proteinExistence type="predicted"/>
<evidence type="ECO:0000313" key="2">
    <source>
        <dbReference type="EMBL" id="OLO80192.1"/>
    </source>
</evidence>
<reference evidence="2 3" key="1">
    <citation type="submission" date="2016-12" db="EMBL/GenBank/DDBJ databases">
        <title>Genomic comparison of strains in the 'Actinomyces naeslundii' group.</title>
        <authorList>
            <person name="Mughal S.R."/>
            <person name="Do T."/>
            <person name="Gilbert S.C."/>
            <person name="Witherden E.A."/>
            <person name="Didelot X."/>
            <person name="Beighton D."/>
        </authorList>
    </citation>
    <scope>NUCLEOTIDE SEQUENCE [LARGE SCALE GENOMIC DNA]</scope>
    <source>
        <strain evidence="2 3">WE6B-3</strain>
    </source>
</reference>
<accession>A0ABX3EVA4</accession>
<evidence type="ECO:0000313" key="3">
    <source>
        <dbReference type="Proteomes" id="UP000186781"/>
    </source>
</evidence>
<dbReference type="EMBL" id="MSKX01000052">
    <property type="protein sequence ID" value="OLO80192.1"/>
    <property type="molecule type" value="Genomic_DNA"/>
</dbReference>
<evidence type="ECO:0000256" key="1">
    <source>
        <dbReference type="SAM" id="MobiDB-lite"/>
    </source>
</evidence>
<dbReference type="Proteomes" id="UP000186781">
    <property type="component" value="Unassembled WGS sequence"/>
</dbReference>
<gene>
    <name evidence="2" type="ORF">BKH13_13705</name>
</gene>
<feature type="region of interest" description="Disordered" evidence="1">
    <location>
        <begin position="430"/>
        <end position="452"/>
    </location>
</feature>
<feature type="compositionally biased region" description="Basic and acidic residues" evidence="1">
    <location>
        <begin position="440"/>
        <end position="452"/>
    </location>
</feature>
<keyword evidence="3" id="KW-1185">Reference proteome</keyword>
<dbReference type="RefSeq" id="WP_075410503.1">
    <property type="nucleotide sequence ID" value="NZ_MSKX01000052.1"/>
</dbReference>
<organism evidence="2 3">
    <name type="scientific">Actinomyces naeslundii</name>
    <dbReference type="NCBI Taxonomy" id="1655"/>
    <lineage>
        <taxon>Bacteria</taxon>
        <taxon>Bacillati</taxon>
        <taxon>Actinomycetota</taxon>
        <taxon>Actinomycetes</taxon>
        <taxon>Actinomycetales</taxon>
        <taxon>Actinomycetaceae</taxon>
        <taxon>Actinomyces</taxon>
    </lineage>
</organism>
<protein>
    <recommendedName>
        <fullName evidence="4">TldD/PmbA family protein</fullName>
    </recommendedName>
</protein>
<name>A0ABX3EVA4_ACTNA</name>
<evidence type="ECO:0008006" key="4">
    <source>
        <dbReference type="Google" id="ProtNLM"/>
    </source>
</evidence>